<evidence type="ECO:0000313" key="2">
    <source>
        <dbReference type="Proteomes" id="UP001232245"/>
    </source>
</evidence>
<proteinExistence type="predicted"/>
<dbReference type="GO" id="GO:0003746">
    <property type="term" value="F:translation elongation factor activity"/>
    <property type="evidence" value="ECO:0007669"/>
    <property type="project" value="UniProtKB-KW"/>
</dbReference>
<comment type="caution">
    <text evidence="1">The sequence shown here is derived from an EMBL/GenBank/DDBJ whole genome shotgun (WGS) entry which is preliminary data.</text>
</comment>
<sequence length="80" mass="9326">MDLCPLCNGLESRIIQCPNCQTIMEDKGKVTDYLDDYSAYMDIDMMKLFDGDQNSLEEHECIHYFYCSSCEHEEVNAIKE</sequence>
<keyword evidence="1" id="KW-0648">Protein biosynthesis</keyword>
<evidence type="ECO:0000313" key="1">
    <source>
        <dbReference type="EMBL" id="MDQ0224295.1"/>
    </source>
</evidence>
<name>A0ABT9YWV4_9BACI</name>
<gene>
    <name evidence="1" type="ORF">J2S02_000617</name>
</gene>
<keyword evidence="1" id="KW-0251">Elongation factor</keyword>
<organism evidence="1 2">
    <name type="scientific">Metabacillus niabensis</name>
    <dbReference type="NCBI Taxonomy" id="324854"/>
    <lineage>
        <taxon>Bacteria</taxon>
        <taxon>Bacillati</taxon>
        <taxon>Bacillota</taxon>
        <taxon>Bacilli</taxon>
        <taxon>Bacillales</taxon>
        <taxon>Bacillaceae</taxon>
        <taxon>Metabacillus</taxon>
    </lineage>
</organism>
<accession>A0ABT9YWV4</accession>
<protein>
    <submittedName>
        <fullName evidence="1">Transcription elongation factor Elf1</fullName>
    </submittedName>
</protein>
<keyword evidence="2" id="KW-1185">Reference proteome</keyword>
<reference evidence="1 2" key="1">
    <citation type="submission" date="2023-07" db="EMBL/GenBank/DDBJ databases">
        <title>Genomic Encyclopedia of Type Strains, Phase IV (KMG-IV): sequencing the most valuable type-strain genomes for metagenomic binning, comparative biology and taxonomic classification.</title>
        <authorList>
            <person name="Goeker M."/>
        </authorList>
    </citation>
    <scope>NUCLEOTIDE SEQUENCE [LARGE SCALE GENOMIC DNA]</scope>
    <source>
        <strain evidence="1 2">DSM 17723</strain>
    </source>
</reference>
<dbReference type="Proteomes" id="UP001232245">
    <property type="component" value="Unassembled WGS sequence"/>
</dbReference>
<dbReference type="EMBL" id="JAUSTZ010000001">
    <property type="protein sequence ID" value="MDQ0224295.1"/>
    <property type="molecule type" value="Genomic_DNA"/>
</dbReference>
<dbReference type="RefSeq" id="WP_174881530.1">
    <property type="nucleotide sequence ID" value="NZ_CADEPK010000366.1"/>
</dbReference>